<dbReference type="PANTHER" id="PTHR43124:SF10">
    <property type="entry name" value="PURINE EFFLUX PUMP PBUE"/>
    <property type="match status" value="1"/>
</dbReference>
<dbReference type="InterPro" id="IPR036259">
    <property type="entry name" value="MFS_trans_sf"/>
</dbReference>
<evidence type="ECO:0000256" key="2">
    <source>
        <dbReference type="ARBA" id="ARBA00022475"/>
    </source>
</evidence>
<feature type="transmembrane region" description="Helical" evidence="6">
    <location>
        <begin position="282"/>
        <end position="301"/>
    </location>
</feature>
<feature type="transmembrane region" description="Helical" evidence="6">
    <location>
        <begin position="214"/>
        <end position="235"/>
    </location>
</feature>
<dbReference type="SUPFAM" id="SSF103473">
    <property type="entry name" value="MFS general substrate transporter"/>
    <property type="match status" value="1"/>
</dbReference>
<protein>
    <submittedName>
        <fullName evidence="8">Putative MFS family arabinose efflux permease</fullName>
    </submittedName>
</protein>
<dbReference type="GO" id="GO:0005886">
    <property type="term" value="C:plasma membrane"/>
    <property type="evidence" value="ECO:0007669"/>
    <property type="project" value="UniProtKB-SubCell"/>
</dbReference>
<dbReference type="EMBL" id="JACIBS010000001">
    <property type="protein sequence ID" value="MBB3661692.1"/>
    <property type="molecule type" value="Genomic_DNA"/>
</dbReference>
<evidence type="ECO:0000256" key="5">
    <source>
        <dbReference type="ARBA" id="ARBA00023136"/>
    </source>
</evidence>
<evidence type="ECO:0000313" key="9">
    <source>
        <dbReference type="Proteomes" id="UP000564573"/>
    </source>
</evidence>
<comment type="subcellular location">
    <subcellularLocation>
        <location evidence="1">Cell membrane</location>
        <topology evidence="1">Multi-pass membrane protein</topology>
    </subcellularLocation>
</comment>
<dbReference type="RefSeq" id="WP_183778941.1">
    <property type="nucleotide sequence ID" value="NZ_JACIBS010000001.1"/>
</dbReference>
<feature type="domain" description="Major facilitator superfamily (MFS) profile" evidence="7">
    <location>
        <begin position="17"/>
        <end position="395"/>
    </location>
</feature>
<feature type="transmembrane region" description="Helical" evidence="6">
    <location>
        <begin position="55"/>
        <end position="75"/>
    </location>
</feature>
<dbReference type="InterPro" id="IPR050189">
    <property type="entry name" value="MFS_Efflux_Transporters"/>
</dbReference>
<evidence type="ECO:0000256" key="1">
    <source>
        <dbReference type="ARBA" id="ARBA00004651"/>
    </source>
</evidence>
<dbReference type="InterPro" id="IPR020846">
    <property type="entry name" value="MFS_dom"/>
</dbReference>
<keyword evidence="4 6" id="KW-1133">Transmembrane helix</keyword>
<keyword evidence="2" id="KW-1003">Cell membrane</keyword>
<feature type="transmembrane region" description="Helical" evidence="6">
    <location>
        <begin position="12"/>
        <end position="35"/>
    </location>
</feature>
<gene>
    <name evidence="8" type="ORF">FB384_000596</name>
</gene>
<keyword evidence="5 6" id="KW-0472">Membrane</keyword>
<dbReference type="Gene3D" id="1.20.1250.20">
    <property type="entry name" value="MFS general substrate transporter like domains"/>
    <property type="match status" value="2"/>
</dbReference>
<dbReference type="PROSITE" id="PS50850">
    <property type="entry name" value="MFS"/>
    <property type="match status" value="1"/>
</dbReference>
<evidence type="ECO:0000313" key="8">
    <source>
        <dbReference type="EMBL" id="MBB3661692.1"/>
    </source>
</evidence>
<keyword evidence="9" id="KW-1185">Reference proteome</keyword>
<dbReference type="PANTHER" id="PTHR43124">
    <property type="entry name" value="PURINE EFFLUX PUMP PBUE"/>
    <property type="match status" value="1"/>
</dbReference>
<sequence>MSSHRTSTLSVAGYPVWLLCLFVGMLALGTDEFVISGILPDVARDLGVTPGTAGLLVTAFAIAFAAGAPILAFLTDRLDKKAVLTWSLVIFAVANAAVAISDDFVLTLILRVVAGLAAAAVSPTCMVIAGMGAPEGKSGRYLAVVTAGLTVALFTGVPFGAFLGDVLSWRATFALIAVIGALVAALSAALAPSVPGGPVTGIAARLAPVRNPRVLALVAAMFLSGAGGLMFYSYLGTIFTEQLDATASDVTVALLVVGLVGVVAVFFGGALSDRLSPRPARLIVLGGHCLALGALAAYLASGAGFGLTLFLFVAVWSVFAWALSPVIQAGIMSVADDQPMLAMSLGISGLYGGSALGAALGGYLVDNYGPAAIPLVGTVWLAIGVACALVRPAPAADTTEDTETPVSTNAAS</sequence>
<comment type="caution">
    <text evidence="8">The sequence shown here is derived from an EMBL/GenBank/DDBJ whole genome shotgun (WGS) entry which is preliminary data.</text>
</comment>
<feature type="transmembrane region" description="Helical" evidence="6">
    <location>
        <begin position="339"/>
        <end position="365"/>
    </location>
</feature>
<evidence type="ECO:0000256" key="3">
    <source>
        <dbReference type="ARBA" id="ARBA00022692"/>
    </source>
</evidence>
<proteinExistence type="predicted"/>
<feature type="transmembrane region" description="Helical" evidence="6">
    <location>
        <begin position="371"/>
        <end position="390"/>
    </location>
</feature>
<feature type="transmembrane region" description="Helical" evidence="6">
    <location>
        <begin position="82"/>
        <end position="100"/>
    </location>
</feature>
<evidence type="ECO:0000256" key="6">
    <source>
        <dbReference type="SAM" id="Phobius"/>
    </source>
</evidence>
<evidence type="ECO:0000256" key="4">
    <source>
        <dbReference type="ARBA" id="ARBA00022989"/>
    </source>
</evidence>
<dbReference type="Pfam" id="PF07690">
    <property type="entry name" value="MFS_1"/>
    <property type="match status" value="1"/>
</dbReference>
<feature type="transmembrane region" description="Helical" evidence="6">
    <location>
        <begin position="169"/>
        <end position="194"/>
    </location>
</feature>
<organism evidence="8 9">
    <name type="scientific">Prauserella sediminis</name>
    <dbReference type="NCBI Taxonomy" id="577680"/>
    <lineage>
        <taxon>Bacteria</taxon>
        <taxon>Bacillati</taxon>
        <taxon>Actinomycetota</taxon>
        <taxon>Actinomycetes</taxon>
        <taxon>Pseudonocardiales</taxon>
        <taxon>Pseudonocardiaceae</taxon>
        <taxon>Prauserella</taxon>
        <taxon>Prauserella salsuginis group</taxon>
    </lineage>
</organism>
<dbReference type="Proteomes" id="UP000564573">
    <property type="component" value="Unassembled WGS sequence"/>
</dbReference>
<dbReference type="GO" id="GO:0022857">
    <property type="term" value="F:transmembrane transporter activity"/>
    <property type="evidence" value="ECO:0007669"/>
    <property type="project" value="InterPro"/>
</dbReference>
<dbReference type="CDD" id="cd17324">
    <property type="entry name" value="MFS_NepI_like"/>
    <property type="match status" value="1"/>
</dbReference>
<feature type="transmembrane region" description="Helical" evidence="6">
    <location>
        <begin position="250"/>
        <end position="270"/>
    </location>
</feature>
<reference evidence="8 9" key="1">
    <citation type="submission" date="2020-08" db="EMBL/GenBank/DDBJ databases">
        <title>Sequencing the genomes of 1000 actinobacteria strains.</title>
        <authorList>
            <person name="Klenk H.-P."/>
        </authorList>
    </citation>
    <scope>NUCLEOTIDE SEQUENCE [LARGE SCALE GENOMIC DNA]</scope>
    <source>
        <strain evidence="8 9">DSM 45267</strain>
    </source>
</reference>
<feature type="transmembrane region" description="Helical" evidence="6">
    <location>
        <begin position="106"/>
        <end position="129"/>
    </location>
</feature>
<dbReference type="AlphaFoldDB" id="A0A839XCK5"/>
<evidence type="ECO:0000259" key="7">
    <source>
        <dbReference type="PROSITE" id="PS50850"/>
    </source>
</evidence>
<feature type="transmembrane region" description="Helical" evidence="6">
    <location>
        <begin position="307"/>
        <end position="327"/>
    </location>
</feature>
<keyword evidence="3 6" id="KW-0812">Transmembrane</keyword>
<dbReference type="InterPro" id="IPR011701">
    <property type="entry name" value="MFS"/>
</dbReference>
<accession>A0A839XCK5</accession>
<name>A0A839XCK5_9PSEU</name>
<feature type="transmembrane region" description="Helical" evidence="6">
    <location>
        <begin position="141"/>
        <end position="163"/>
    </location>
</feature>